<feature type="domain" description="THAP4-like heme-binding" evidence="2">
    <location>
        <begin position="12"/>
        <end position="190"/>
    </location>
</feature>
<dbReference type="AlphaFoldDB" id="A0A5C5BG79"/>
<dbReference type="InterPro" id="IPR012674">
    <property type="entry name" value="Calycin"/>
</dbReference>
<dbReference type="PANTHER" id="PTHR15854:SF4">
    <property type="entry name" value="PEROXYNITRITE ISOMERASE THAP4"/>
    <property type="match status" value="1"/>
</dbReference>
<reference evidence="3 4" key="1">
    <citation type="submission" date="2019-06" db="EMBL/GenBank/DDBJ databases">
        <title>Draft genome sequence of Miniimonas arenae KCTC 19750T isolated from sea sand.</title>
        <authorList>
            <person name="Park S.-J."/>
        </authorList>
    </citation>
    <scope>NUCLEOTIDE SEQUENCE [LARGE SCALE GENOMIC DNA]</scope>
    <source>
        <strain evidence="3 4">KCTC 19750</strain>
    </source>
</reference>
<feature type="short sequence motif" description="GXWXGXG" evidence="1">
    <location>
        <begin position="21"/>
        <end position="27"/>
    </location>
</feature>
<dbReference type="CDD" id="cd07828">
    <property type="entry name" value="lipocalin_heme-bd-THAP4-like"/>
    <property type="match status" value="1"/>
</dbReference>
<organism evidence="3 4">
    <name type="scientific">Miniimonas arenae</name>
    <dbReference type="NCBI Taxonomy" id="676201"/>
    <lineage>
        <taxon>Bacteria</taxon>
        <taxon>Bacillati</taxon>
        <taxon>Actinomycetota</taxon>
        <taxon>Actinomycetes</taxon>
        <taxon>Micrococcales</taxon>
        <taxon>Beutenbergiaceae</taxon>
        <taxon>Miniimonas</taxon>
    </lineage>
</organism>
<evidence type="ECO:0000256" key="1">
    <source>
        <dbReference type="HAMAP-Rule" id="MF_01297"/>
    </source>
</evidence>
<protein>
    <recommendedName>
        <fullName evidence="1">Ferric nitrobindin-like protein</fullName>
    </recommendedName>
</protein>
<gene>
    <name evidence="3" type="ORF">FH969_03280</name>
</gene>
<dbReference type="Gene3D" id="2.40.128.20">
    <property type="match status" value="1"/>
</dbReference>
<accession>A0A5C5BG79</accession>
<comment type="caution">
    <text evidence="3">The sequence shown here is derived from an EMBL/GenBank/DDBJ whole genome shotgun (WGS) entry which is preliminary data.</text>
</comment>
<dbReference type="HAMAP" id="MF_01297">
    <property type="entry name" value="nitrobindin"/>
    <property type="match status" value="1"/>
</dbReference>
<dbReference type="InterPro" id="IPR014878">
    <property type="entry name" value="THAP4-like_heme-bd"/>
</dbReference>
<dbReference type="InterPro" id="IPR045165">
    <property type="entry name" value="Nitrobindin"/>
</dbReference>
<dbReference type="InterPro" id="IPR022939">
    <property type="entry name" value="Nb(III)_bact/plant"/>
</dbReference>
<dbReference type="SUPFAM" id="SSF50814">
    <property type="entry name" value="Lipocalins"/>
    <property type="match status" value="1"/>
</dbReference>
<proteinExistence type="inferred from homology"/>
<name>A0A5C5BG79_9MICO</name>
<comment type="similarity">
    <text evidence="1">Belongs to the nitrobindin family.</text>
</comment>
<comment type="caution">
    <text evidence="1">Lacks the conserved His residue that binds heme iron in the nitrobindin family.</text>
</comment>
<dbReference type="RefSeq" id="WP_139986086.1">
    <property type="nucleotide sequence ID" value="NZ_DAMDJA010000169.1"/>
</dbReference>
<dbReference type="OrthoDB" id="4804006at2"/>
<sequence>MTFTIADDVAPELYPLAWLLGSWRGPGVLAYPGIPERGIVADMVVTHDGGPYLAYTTTLRLGERVDHEAPFDPEALVAGEIWSRESGFWRPATGSEARPVQGAPADGPAPTAIEVLATDPSGFAAVLDGSAQGPRIDVASDWVASTATSPGRVTAIRRMYGWVRGEIFWAHELAAFGHELANYASGRLARVAD</sequence>
<evidence type="ECO:0000313" key="4">
    <source>
        <dbReference type="Proteomes" id="UP000313849"/>
    </source>
</evidence>
<dbReference type="Pfam" id="PF08768">
    <property type="entry name" value="THAP4_heme-bd"/>
    <property type="match status" value="1"/>
</dbReference>
<dbReference type="EMBL" id="VENP01000007">
    <property type="protein sequence ID" value="TNU76413.1"/>
    <property type="molecule type" value="Genomic_DNA"/>
</dbReference>
<keyword evidence="4" id="KW-1185">Reference proteome</keyword>
<dbReference type="PANTHER" id="PTHR15854">
    <property type="entry name" value="THAP4 PROTEIN"/>
    <property type="match status" value="1"/>
</dbReference>
<evidence type="ECO:0000313" key="3">
    <source>
        <dbReference type="EMBL" id="TNU76413.1"/>
    </source>
</evidence>
<comment type="caution">
    <text evidence="1">Lacks conserved residue(s) required for the propagation of feature annotation.</text>
</comment>
<dbReference type="Proteomes" id="UP000313849">
    <property type="component" value="Unassembled WGS sequence"/>
</dbReference>
<evidence type="ECO:0000259" key="2">
    <source>
        <dbReference type="Pfam" id="PF08768"/>
    </source>
</evidence>